<protein>
    <recommendedName>
        <fullName evidence="5">F-box domain-containing protein</fullName>
    </recommendedName>
</protein>
<evidence type="ECO:0000256" key="2">
    <source>
        <dbReference type="SAM" id="MobiDB-lite"/>
    </source>
</evidence>
<dbReference type="AlphaFoldDB" id="A0A0D2LBH0"/>
<evidence type="ECO:0000313" key="3">
    <source>
        <dbReference type="EMBL" id="KIZ04069.1"/>
    </source>
</evidence>
<dbReference type="GO" id="GO:0005930">
    <property type="term" value="C:axoneme"/>
    <property type="evidence" value="ECO:0007669"/>
    <property type="project" value="UniProtKB-SubCell"/>
</dbReference>
<organism evidence="3 4">
    <name type="scientific">Monoraphidium neglectum</name>
    <dbReference type="NCBI Taxonomy" id="145388"/>
    <lineage>
        <taxon>Eukaryota</taxon>
        <taxon>Viridiplantae</taxon>
        <taxon>Chlorophyta</taxon>
        <taxon>core chlorophytes</taxon>
        <taxon>Chlorophyceae</taxon>
        <taxon>CS clade</taxon>
        <taxon>Sphaeropleales</taxon>
        <taxon>Selenastraceae</taxon>
        <taxon>Monoraphidium</taxon>
    </lineage>
</organism>
<dbReference type="Gene3D" id="3.80.10.10">
    <property type="entry name" value="Ribonuclease Inhibitor"/>
    <property type="match status" value="2"/>
</dbReference>
<dbReference type="SUPFAM" id="SSF52058">
    <property type="entry name" value="L domain-like"/>
    <property type="match status" value="1"/>
</dbReference>
<dbReference type="Proteomes" id="UP000054498">
    <property type="component" value="Unassembled WGS sequence"/>
</dbReference>
<dbReference type="OrthoDB" id="556449at2759"/>
<proteinExistence type="predicted"/>
<accession>A0A0D2LBH0</accession>
<dbReference type="InterPro" id="IPR036047">
    <property type="entry name" value="F-box-like_dom_sf"/>
</dbReference>
<keyword evidence="4" id="KW-1185">Reference proteome</keyword>
<evidence type="ECO:0008006" key="5">
    <source>
        <dbReference type="Google" id="ProtNLM"/>
    </source>
</evidence>
<gene>
    <name evidence="3" type="ORF">MNEG_3894</name>
</gene>
<dbReference type="RefSeq" id="XP_013903088.1">
    <property type="nucleotide sequence ID" value="XM_014047634.1"/>
</dbReference>
<feature type="region of interest" description="Disordered" evidence="2">
    <location>
        <begin position="69"/>
        <end position="112"/>
    </location>
</feature>
<reference evidence="3 4" key="1">
    <citation type="journal article" date="2013" name="BMC Genomics">
        <title>Reconstruction of the lipid metabolism for the microalga Monoraphidium neglectum from its genome sequence reveals characteristics suitable for biofuel production.</title>
        <authorList>
            <person name="Bogen C."/>
            <person name="Al-Dilaimi A."/>
            <person name="Albersmeier A."/>
            <person name="Wichmann J."/>
            <person name="Grundmann M."/>
            <person name="Rupp O."/>
            <person name="Lauersen K.J."/>
            <person name="Blifernez-Klassen O."/>
            <person name="Kalinowski J."/>
            <person name="Goesmann A."/>
            <person name="Mussgnug J.H."/>
            <person name="Kruse O."/>
        </authorList>
    </citation>
    <scope>NUCLEOTIDE SEQUENCE [LARGE SCALE GENOMIC DNA]</scope>
    <source>
        <strain evidence="3 4">SAG 48.87</strain>
    </source>
</reference>
<dbReference type="KEGG" id="mng:MNEG_3894"/>
<feature type="region of interest" description="Disordered" evidence="2">
    <location>
        <begin position="556"/>
        <end position="575"/>
    </location>
</feature>
<comment type="subcellular location">
    <subcellularLocation>
        <location evidence="1">Cytoplasm</location>
        <location evidence="1">Cytoskeleton</location>
        <location evidence="1">Cilium axoneme</location>
    </subcellularLocation>
</comment>
<dbReference type="InterPro" id="IPR032675">
    <property type="entry name" value="LRR_dom_sf"/>
</dbReference>
<feature type="compositionally biased region" description="Gly residues" evidence="2">
    <location>
        <begin position="565"/>
        <end position="575"/>
    </location>
</feature>
<name>A0A0D2LBH0_9CHLO</name>
<dbReference type="SUPFAM" id="SSF81383">
    <property type="entry name" value="F-box domain"/>
    <property type="match status" value="1"/>
</dbReference>
<evidence type="ECO:0000313" key="4">
    <source>
        <dbReference type="Proteomes" id="UP000054498"/>
    </source>
</evidence>
<dbReference type="GeneID" id="25736772"/>
<dbReference type="EMBL" id="KK100731">
    <property type="protein sequence ID" value="KIZ04069.1"/>
    <property type="molecule type" value="Genomic_DNA"/>
</dbReference>
<evidence type="ECO:0000256" key="1">
    <source>
        <dbReference type="ARBA" id="ARBA00004430"/>
    </source>
</evidence>
<sequence length="754" mass="79462">MQDHSVVCWVASTPSTCVWRHPCVVLAAQLLVRSVLHWGYVVRTKLPRMAADSLVQGIRQLSAAGRLRRRRLKGRGGGGGGRGEGADSGADGDDESEGAPPKKRRPPVETQGLPTEVLQRLGAFISAADTASARLVCRTWRDCLGAQVAVAALPPALWQRPVRGQLGQLRRLTAAFPLLRTVQCTYERGAAIDARSMRRTAGLLACTTPTLGGVRLRGMVDAANWPALAEGLTPLAPQLVSLDLGDVCWPDPVSMESLGAMLSGLQRLRLHSSVFSRLTARHVDVIAGMQRLRELSLGFRTVDGTGSAPMPLDPLTRLSRLVALDLEYTGLLELSNGVGFRRPEDLSRLTALTSLGVRLVPLPSLDGLGALPSLRALQLLQMAPVSSRQAAALSRCTGLARLEVEPLPWELLPALAPLAGLRSLSVHLHQRHRGRLPRHAADAMLALEPLSGLQSFGLAGQIELEERHVLALASVWPCLRALDLCCGLAHGTCGFRALGALRRLRLSPYHWDVWSAEAPLLLHPAELPDGLTCLEARDVWVAAPGPDAARMGASARTSDFSWPGAGPGGGRDGEGGGGGGGYAGCGAAVAGTGVCGWPERPAGWGLGLGGCAWPGAPGLSRTQSSGGLNPAAAAAARAAALTLAAPRLRRLVLRCVGPMHGEETLPLPNLSRLGALEELDLHHSQITSRDLEAMTTGPAARTLRALRLVIADDGARSWGGALAKLTRLTALESLQVGVVCSHLAAHLAALRLGR</sequence>
<dbReference type="STRING" id="145388.A0A0D2LBH0"/>